<proteinExistence type="predicted"/>
<evidence type="ECO:0000313" key="2">
    <source>
        <dbReference type="Proteomes" id="UP000220959"/>
    </source>
</evidence>
<name>A0ACC9D1B3_9FIRM</name>
<dbReference type="EMBL" id="NMTR01000011">
    <property type="protein sequence ID" value="PDX61837.1"/>
    <property type="molecule type" value="Genomic_DNA"/>
</dbReference>
<sequence>MRIHKITRRNFMKVAGVSALAMGLAACGGSSASTAASTSTAASGSTAAAGGEVTGDKVVINIGHINDESDSWHQGALKFKEYCEANSNGTIEVDVFPNSQLGPEVDMIQGILSDSGTVDITFTGESMQTYQPDLGMIGMPYLIQSDEQMEKVLTGEVGQEFEGLMEACGMKCLGYFTRGPRYITSTKKLTCVADCNNLVIRTPQSAMTVAAFQALGAKPTPMALSEVFTSLQQGTIEAQENPLAMIETQSFYEVCPYLILTAHLRAWVYIAMGLTQYNRLSDSQRAVVDAAGAECQAHEHELFLDNEEKYYNQLQEQGMEFIEVDTKEFADAMISGVLPVLTDSQKKIYDEIEALA</sequence>
<gene>
    <name evidence="1" type="ORF">CGS49_04240</name>
</gene>
<organism evidence="1 2">
    <name type="scientific">Faecalibacterium langellae</name>
    <dbReference type="NCBI Taxonomy" id="3435293"/>
    <lineage>
        <taxon>Bacteria</taxon>
        <taxon>Bacillati</taxon>
        <taxon>Bacillota</taxon>
        <taxon>Clostridia</taxon>
        <taxon>Eubacteriales</taxon>
        <taxon>Oscillospiraceae</taxon>
        <taxon>Faecalibacterium</taxon>
    </lineage>
</organism>
<evidence type="ECO:0000313" key="1">
    <source>
        <dbReference type="EMBL" id="PDX61837.1"/>
    </source>
</evidence>
<dbReference type="Proteomes" id="UP000220959">
    <property type="component" value="Unassembled WGS sequence"/>
</dbReference>
<keyword evidence="2" id="KW-1185">Reference proteome</keyword>
<comment type="caution">
    <text evidence="1">The sequence shown here is derived from an EMBL/GenBank/DDBJ whole genome shotgun (WGS) entry which is preliminary data.</text>
</comment>
<reference evidence="1 2" key="1">
    <citation type="journal article" date="2017" name="Front. Microbiol.">
        <title>New Insights into the Diversity of the Genus Faecalibacterium.</title>
        <authorList>
            <person name="Benevides L."/>
            <person name="Burman S."/>
            <person name="Martin R."/>
            <person name="Robert V."/>
            <person name="Thomas M."/>
            <person name="Miquel S."/>
            <person name="Chain F."/>
            <person name="Sokol H."/>
            <person name="Bermudez-Humaran L.G."/>
            <person name="Morrison M."/>
            <person name="Langella P."/>
            <person name="Azevedo V.A."/>
            <person name="Chatel J.M."/>
            <person name="Soares S."/>
        </authorList>
    </citation>
    <scope>NUCLEOTIDE SEQUENCE [LARGE SCALE GENOMIC DNA]</scope>
    <source>
        <strain evidence="2">CNCM I-4541</strain>
    </source>
</reference>
<accession>A0ACC9D1B3</accession>
<protein>
    <submittedName>
        <fullName evidence="1">C4-dicarboxylate ABC transporter</fullName>
    </submittedName>
</protein>